<evidence type="ECO:0000259" key="1">
    <source>
        <dbReference type="Pfam" id="PF04248"/>
    </source>
</evidence>
<organism evidence="2 3">
    <name type="scientific">Lineolata rhizophorae</name>
    <dbReference type="NCBI Taxonomy" id="578093"/>
    <lineage>
        <taxon>Eukaryota</taxon>
        <taxon>Fungi</taxon>
        <taxon>Dikarya</taxon>
        <taxon>Ascomycota</taxon>
        <taxon>Pezizomycotina</taxon>
        <taxon>Dothideomycetes</taxon>
        <taxon>Dothideomycetes incertae sedis</taxon>
        <taxon>Lineolatales</taxon>
        <taxon>Lineolataceae</taxon>
        <taxon>Lineolata</taxon>
    </lineage>
</organism>
<name>A0A6A6NW42_9PEZI</name>
<dbReference type="InterPro" id="IPR038694">
    <property type="entry name" value="DUF427_sf"/>
</dbReference>
<dbReference type="Gene3D" id="2.170.150.40">
    <property type="entry name" value="Domain of unknown function (DUF427)"/>
    <property type="match status" value="2"/>
</dbReference>
<dbReference type="PANTHER" id="PTHR34310:SF9">
    <property type="entry name" value="BLR5716 PROTEIN"/>
    <property type="match status" value="1"/>
</dbReference>
<gene>
    <name evidence="2" type="ORF">BDY21DRAFT_373072</name>
</gene>
<dbReference type="InterPro" id="IPR007361">
    <property type="entry name" value="DUF427"/>
</dbReference>
<evidence type="ECO:0000313" key="3">
    <source>
        <dbReference type="Proteomes" id="UP000799766"/>
    </source>
</evidence>
<accession>A0A6A6NW42</accession>
<proteinExistence type="predicted"/>
<dbReference type="AlphaFoldDB" id="A0A6A6NW42"/>
<evidence type="ECO:0000313" key="2">
    <source>
        <dbReference type="EMBL" id="KAF2455990.1"/>
    </source>
</evidence>
<dbReference type="Pfam" id="PF04248">
    <property type="entry name" value="NTP_transf_9"/>
    <property type="match status" value="2"/>
</dbReference>
<feature type="domain" description="DUF427" evidence="1">
    <location>
        <begin position="27"/>
        <end position="110"/>
    </location>
</feature>
<sequence length="268" mass="30024">MAKDLRSLARRMLENGPVKTLPASQRVRALFNGTYIADTTSACYVWEHQYYPEFYIPARDVKEGVLTQVEAIEGPSGSGSASMMKLKVTGGSFGRKDKETDAVIQFKSPWSDGNPVVRFDFGRMDGWLEEDTPIYVHPKDPFKRVDLLASTRKIDIKLDNQLVASSSSAIHLLETGLPTRYYLPLTSVVDPAMLQPSSLRTKCPYKGEAEYYNVVLRGADGVAENLVWYYTRPTVECEGIAGQICFYNEKVDVYVDGVLQPRPKTQFG</sequence>
<dbReference type="OrthoDB" id="18996at2759"/>
<dbReference type="PANTHER" id="PTHR34310">
    <property type="entry name" value="DUF427 DOMAIN PROTEIN (AFU_ORTHOLOGUE AFUA_3G02220)"/>
    <property type="match status" value="1"/>
</dbReference>
<protein>
    <recommendedName>
        <fullName evidence="1">DUF427 domain-containing protein</fullName>
    </recommendedName>
</protein>
<keyword evidence="3" id="KW-1185">Reference proteome</keyword>
<dbReference type="Proteomes" id="UP000799766">
    <property type="component" value="Unassembled WGS sequence"/>
</dbReference>
<reference evidence="2" key="1">
    <citation type="journal article" date="2020" name="Stud. Mycol.">
        <title>101 Dothideomycetes genomes: a test case for predicting lifestyles and emergence of pathogens.</title>
        <authorList>
            <person name="Haridas S."/>
            <person name="Albert R."/>
            <person name="Binder M."/>
            <person name="Bloem J."/>
            <person name="Labutti K."/>
            <person name="Salamov A."/>
            <person name="Andreopoulos B."/>
            <person name="Baker S."/>
            <person name="Barry K."/>
            <person name="Bills G."/>
            <person name="Bluhm B."/>
            <person name="Cannon C."/>
            <person name="Castanera R."/>
            <person name="Culley D."/>
            <person name="Daum C."/>
            <person name="Ezra D."/>
            <person name="Gonzalez J."/>
            <person name="Henrissat B."/>
            <person name="Kuo A."/>
            <person name="Liang C."/>
            <person name="Lipzen A."/>
            <person name="Lutzoni F."/>
            <person name="Magnuson J."/>
            <person name="Mondo S."/>
            <person name="Nolan M."/>
            <person name="Ohm R."/>
            <person name="Pangilinan J."/>
            <person name="Park H.-J."/>
            <person name="Ramirez L."/>
            <person name="Alfaro M."/>
            <person name="Sun H."/>
            <person name="Tritt A."/>
            <person name="Yoshinaga Y."/>
            <person name="Zwiers L.-H."/>
            <person name="Turgeon B."/>
            <person name="Goodwin S."/>
            <person name="Spatafora J."/>
            <person name="Crous P."/>
            <person name="Grigoriev I."/>
        </authorList>
    </citation>
    <scope>NUCLEOTIDE SEQUENCE</scope>
    <source>
        <strain evidence="2">ATCC 16933</strain>
    </source>
</reference>
<dbReference type="EMBL" id="MU001685">
    <property type="protein sequence ID" value="KAF2455990.1"/>
    <property type="molecule type" value="Genomic_DNA"/>
</dbReference>
<feature type="domain" description="DUF427" evidence="1">
    <location>
        <begin position="155"/>
        <end position="249"/>
    </location>
</feature>